<dbReference type="AlphaFoldDB" id="A0A369LIF3"/>
<dbReference type="CDD" id="cd01949">
    <property type="entry name" value="GGDEF"/>
    <property type="match status" value="1"/>
</dbReference>
<dbReference type="Gene3D" id="3.30.70.270">
    <property type="match status" value="1"/>
</dbReference>
<evidence type="ECO:0000259" key="1">
    <source>
        <dbReference type="PROSITE" id="PS50887"/>
    </source>
</evidence>
<accession>A0A369LIF3</accession>
<dbReference type="InterPro" id="IPR050469">
    <property type="entry name" value="Diguanylate_Cyclase"/>
</dbReference>
<name>A0A369LIF3_9ACTN</name>
<evidence type="ECO:0000313" key="2">
    <source>
        <dbReference type="EMBL" id="RDB59401.1"/>
    </source>
</evidence>
<sequence>MHWSTVHYMTSSQIVKTEKLEKYFPLAVVMCDINGLKEINDQKGHDAGDNAIVQTTQTLKSVFGKRHVYRLGGDEFIAVLPNITHQAFQKLLETAKSQLGATASLGTAISGTKDTDFESLLKAADAEMYESKKQYYIVAGKDRRKRSL</sequence>
<organism evidence="2 3">
    <name type="scientific">Slackia isoflavoniconvertens</name>
    <dbReference type="NCBI Taxonomy" id="572010"/>
    <lineage>
        <taxon>Bacteria</taxon>
        <taxon>Bacillati</taxon>
        <taxon>Actinomycetota</taxon>
        <taxon>Coriobacteriia</taxon>
        <taxon>Eggerthellales</taxon>
        <taxon>Eggerthellaceae</taxon>
        <taxon>Slackia</taxon>
    </lineage>
</organism>
<dbReference type="InterPro" id="IPR000160">
    <property type="entry name" value="GGDEF_dom"/>
</dbReference>
<dbReference type="InterPro" id="IPR043128">
    <property type="entry name" value="Rev_trsase/Diguanyl_cyclase"/>
</dbReference>
<dbReference type="GO" id="GO:1902201">
    <property type="term" value="P:negative regulation of bacterial-type flagellum-dependent cell motility"/>
    <property type="evidence" value="ECO:0007669"/>
    <property type="project" value="TreeGrafter"/>
</dbReference>
<protein>
    <recommendedName>
        <fullName evidence="1">GGDEF domain-containing protein</fullName>
    </recommendedName>
</protein>
<gene>
    <name evidence="2" type="ORF">C1881_04565</name>
</gene>
<dbReference type="SMART" id="SM00267">
    <property type="entry name" value="GGDEF"/>
    <property type="match status" value="1"/>
</dbReference>
<dbReference type="GO" id="GO:0052621">
    <property type="term" value="F:diguanylate cyclase activity"/>
    <property type="evidence" value="ECO:0007669"/>
    <property type="project" value="TreeGrafter"/>
</dbReference>
<dbReference type="PROSITE" id="PS50887">
    <property type="entry name" value="GGDEF"/>
    <property type="match status" value="1"/>
</dbReference>
<reference evidence="2 3" key="1">
    <citation type="journal article" date="2018" name="Elife">
        <title>Discovery and characterization of a prevalent human gut bacterial enzyme sufficient for the inactivation of a family of plant toxins.</title>
        <authorList>
            <person name="Koppel N."/>
            <person name="Bisanz J.E."/>
            <person name="Pandelia M.E."/>
            <person name="Turnbaugh P.J."/>
            <person name="Balskus E.P."/>
        </authorList>
    </citation>
    <scope>NUCLEOTIDE SEQUENCE [LARGE SCALE GENOMIC DNA]</scope>
    <source>
        <strain evidence="2 3">OB21 GAM31</strain>
    </source>
</reference>
<dbReference type="PANTHER" id="PTHR45138">
    <property type="entry name" value="REGULATORY COMPONENTS OF SENSORY TRANSDUCTION SYSTEM"/>
    <property type="match status" value="1"/>
</dbReference>
<evidence type="ECO:0000313" key="3">
    <source>
        <dbReference type="Proteomes" id="UP000253975"/>
    </source>
</evidence>
<dbReference type="InterPro" id="IPR029787">
    <property type="entry name" value="Nucleotide_cyclase"/>
</dbReference>
<dbReference type="NCBIfam" id="TIGR00254">
    <property type="entry name" value="GGDEF"/>
    <property type="match status" value="1"/>
</dbReference>
<dbReference type="EMBL" id="PPTO01000005">
    <property type="protein sequence ID" value="RDB59401.1"/>
    <property type="molecule type" value="Genomic_DNA"/>
</dbReference>
<dbReference type="Pfam" id="PF00990">
    <property type="entry name" value="GGDEF"/>
    <property type="match status" value="1"/>
</dbReference>
<comment type="caution">
    <text evidence="2">The sequence shown here is derived from an EMBL/GenBank/DDBJ whole genome shotgun (WGS) entry which is preliminary data.</text>
</comment>
<feature type="domain" description="GGDEF" evidence="1">
    <location>
        <begin position="24"/>
        <end position="148"/>
    </location>
</feature>
<proteinExistence type="predicted"/>
<dbReference type="SUPFAM" id="SSF55073">
    <property type="entry name" value="Nucleotide cyclase"/>
    <property type="match status" value="1"/>
</dbReference>
<dbReference type="GO" id="GO:0043709">
    <property type="term" value="P:cell adhesion involved in single-species biofilm formation"/>
    <property type="evidence" value="ECO:0007669"/>
    <property type="project" value="TreeGrafter"/>
</dbReference>
<dbReference type="GO" id="GO:0005886">
    <property type="term" value="C:plasma membrane"/>
    <property type="evidence" value="ECO:0007669"/>
    <property type="project" value="TreeGrafter"/>
</dbReference>
<dbReference type="PANTHER" id="PTHR45138:SF24">
    <property type="entry name" value="DIGUANYLATE CYCLASE DGCC-RELATED"/>
    <property type="match status" value="1"/>
</dbReference>
<dbReference type="Proteomes" id="UP000253975">
    <property type="component" value="Unassembled WGS sequence"/>
</dbReference>